<evidence type="ECO:0000256" key="5">
    <source>
        <dbReference type="PIRSR" id="PIRSR015582-2"/>
    </source>
</evidence>
<dbReference type="InterPro" id="IPR040442">
    <property type="entry name" value="Pyrv_kinase-like_dom_sf"/>
</dbReference>
<dbReference type="GO" id="GO:0006107">
    <property type="term" value="P:oxaloacetate metabolic process"/>
    <property type="evidence" value="ECO:0007669"/>
    <property type="project" value="TreeGrafter"/>
</dbReference>
<feature type="domain" description="HpcH/HpaI aldolase/citrate lyase" evidence="7">
    <location>
        <begin position="39"/>
        <end position="264"/>
    </location>
</feature>
<dbReference type="SUPFAM" id="SSF51621">
    <property type="entry name" value="Phosphoenolpyruvate/pyruvate domain"/>
    <property type="match status" value="1"/>
</dbReference>
<dbReference type="Proteomes" id="UP000431401">
    <property type="component" value="Unassembled WGS sequence"/>
</dbReference>
<protein>
    <submittedName>
        <fullName evidence="8">L-malyl-CoA/beta-methylmalyl-CoA lyase</fullName>
        <ecNumber evidence="8">4.1.3.24</ecNumber>
    </submittedName>
</protein>
<feature type="region of interest" description="Disordered" evidence="6">
    <location>
        <begin position="1"/>
        <end position="43"/>
    </location>
</feature>
<feature type="binding site" evidence="5">
    <location>
        <position position="187"/>
    </location>
    <ligand>
        <name>Mg(2+)</name>
        <dbReference type="ChEBI" id="CHEBI:18420"/>
    </ligand>
</feature>
<keyword evidence="8" id="KW-0456">Lyase</keyword>
<evidence type="ECO:0000256" key="1">
    <source>
        <dbReference type="ARBA" id="ARBA00001946"/>
    </source>
</evidence>
<dbReference type="InterPro" id="IPR015813">
    <property type="entry name" value="Pyrv/PenolPyrv_kinase-like_dom"/>
</dbReference>
<keyword evidence="2 5" id="KW-0479">Metal-binding</keyword>
<dbReference type="InterPro" id="IPR011206">
    <property type="entry name" value="Citrate_lyase_beta/mcl1/mcl2"/>
</dbReference>
<feature type="binding site" evidence="5">
    <location>
        <position position="160"/>
    </location>
    <ligand>
        <name>Mg(2+)</name>
        <dbReference type="ChEBI" id="CHEBI:18420"/>
    </ligand>
</feature>
<organism evidence="8 9">
    <name type="scientific">Nocardia aurantia</name>
    <dbReference type="NCBI Taxonomy" id="2585199"/>
    <lineage>
        <taxon>Bacteria</taxon>
        <taxon>Bacillati</taxon>
        <taxon>Actinomycetota</taxon>
        <taxon>Actinomycetes</taxon>
        <taxon>Mycobacteriales</taxon>
        <taxon>Nocardiaceae</taxon>
        <taxon>Nocardia</taxon>
    </lineage>
</organism>
<dbReference type="EMBL" id="WEGI01000006">
    <property type="protein sequence ID" value="MQY27620.1"/>
    <property type="molecule type" value="Genomic_DNA"/>
</dbReference>
<gene>
    <name evidence="8" type="primary">mcl1_1</name>
    <name evidence="8" type="ORF">NRB56_32030</name>
</gene>
<dbReference type="GO" id="GO:0000287">
    <property type="term" value="F:magnesium ion binding"/>
    <property type="evidence" value="ECO:0007669"/>
    <property type="project" value="TreeGrafter"/>
</dbReference>
<evidence type="ECO:0000256" key="6">
    <source>
        <dbReference type="SAM" id="MobiDB-lite"/>
    </source>
</evidence>
<dbReference type="InterPro" id="IPR005000">
    <property type="entry name" value="Aldolase/citrate-lyase_domain"/>
</dbReference>
<evidence type="ECO:0000259" key="7">
    <source>
        <dbReference type="Pfam" id="PF03328"/>
    </source>
</evidence>
<dbReference type="AlphaFoldDB" id="A0A7K0DPE9"/>
<dbReference type="PANTHER" id="PTHR32308:SF10">
    <property type="entry name" value="CITRATE LYASE SUBUNIT BETA"/>
    <property type="match status" value="1"/>
</dbReference>
<dbReference type="GO" id="GO:0016829">
    <property type="term" value="F:lyase activity"/>
    <property type="evidence" value="ECO:0007669"/>
    <property type="project" value="UniProtKB-KW"/>
</dbReference>
<keyword evidence="3 5" id="KW-0460">Magnesium</keyword>
<sequence>MTAVERPRPTGEPAGLSDRIATVDAGRRPPRARRSELATPASNESMCAAAARSDADLVFLDLEDACAPSMKAAARGIAVRAFTELDWGRTTRAVRINGLDTPWCHDDLIEVVTGAREALDVIIVPKARSARDVWWVDVMLTQLETKLGLTKPIGLEVLIEEADGLLAAAEIAKASPRLEAMIFGVGDLSAALHARVGGNFRPSAGAYPGDFWHFARMQVLAAARAAGIDAIDSPYPDYGDTDGYRADAGHAALFGFDGKWAIHPVQVPIANDVFTPTPAEVEHARALVDGYRAAQTGGVGALGQDGQLVDAGHLRLAENVLRKAELTDGGVR</sequence>
<feature type="binding site" evidence="4">
    <location>
        <position position="95"/>
    </location>
    <ligand>
        <name>substrate</name>
    </ligand>
</feature>
<feature type="binding site" evidence="4">
    <location>
        <position position="160"/>
    </location>
    <ligand>
        <name>substrate</name>
    </ligand>
</feature>
<evidence type="ECO:0000313" key="9">
    <source>
        <dbReference type="Proteomes" id="UP000431401"/>
    </source>
</evidence>
<dbReference type="PANTHER" id="PTHR32308">
    <property type="entry name" value="LYASE BETA SUBUNIT, PUTATIVE (AFU_ORTHOLOGUE AFUA_4G13030)-RELATED"/>
    <property type="match status" value="1"/>
</dbReference>
<evidence type="ECO:0000256" key="2">
    <source>
        <dbReference type="ARBA" id="ARBA00022723"/>
    </source>
</evidence>
<dbReference type="EC" id="4.1.3.24" evidence="8"/>
<evidence type="ECO:0000256" key="3">
    <source>
        <dbReference type="ARBA" id="ARBA00022842"/>
    </source>
</evidence>
<accession>A0A7K0DPE9</accession>
<name>A0A7K0DPE9_9NOCA</name>
<keyword evidence="9" id="KW-1185">Reference proteome</keyword>
<evidence type="ECO:0000313" key="8">
    <source>
        <dbReference type="EMBL" id="MQY27620.1"/>
    </source>
</evidence>
<dbReference type="Gene3D" id="3.20.20.60">
    <property type="entry name" value="Phosphoenolpyruvate-binding domains"/>
    <property type="match status" value="1"/>
</dbReference>
<comment type="caution">
    <text evidence="8">The sequence shown here is derived from an EMBL/GenBank/DDBJ whole genome shotgun (WGS) entry which is preliminary data.</text>
</comment>
<evidence type="ECO:0000256" key="4">
    <source>
        <dbReference type="PIRSR" id="PIRSR015582-1"/>
    </source>
</evidence>
<proteinExistence type="predicted"/>
<reference evidence="8 9" key="1">
    <citation type="submission" date="2019-10" db="EMBL/GenBank/DDBJ databases">
        <title>Nocardia macrotermitis sp. nov. and Nocardia aurantia sp. nov., isolated from the gut of fungus growing-termite Macrotermes natalensis.</title>
        <authorList>
            <person name="Benndorf R."/>
            <person name="Schwitalla J."/>
            <person name="Martin K."/>
            <person name="De Beer W."/>
            <person name="Kaster A.-K."/>
            <person name="Vollmers J."/>
            <person name="Poulsen M."/>
            <person name="Beemelmanns C."/>
        </authorList>
    </citation>
    <scope>NUCLEOTIDE SEQUENCE [LARGE SCALE GENOMIC DNA]</scope>
    <source>
        <strain evidence="8 9">RB56</strain>
    </source>
</reference>
<comment type="cofactor">
    <cofactor evidence="1">
        <name>Mg(2+)</name>
        <dbReference type="ChEBI" id="CHEBI:18420"/>
    </cofactor>
</comment>
<dbReference type="PIRSF" id="PIRSF015582">
    <property type="entry name" value="Cit_lyase_B"/>
    <property type="match status" value="1"/>
</dbReference>
<dbReference type="Pfam" id="PF03328">
    <property type="entry name" value="HpcH_HpaI"/>
    <property type="match status" value="1"/>
</dbReference>